<gene>
    <name evidence="1" type="ORF">Bfra_007312</name>
</gene>
<protein>
    <submittedName>
        <fullName evidence="1">Uncharacterized protein</fullName>
    </submittedName>
</protein>
<organism evidence="1 2">
    <name type="scientific">Botrytis fragariae</name>
    <dbReference type="NCBI Taxonomy" id="1964551"/>
    <lineage>
        <taxon>Eukaryota</taxon>
        <taxon>Fungi</taxon>
        <taxon>Dikarya</taxon>
        <taxon>Ascomycota</taxon>
        <taxon>Pezizomycotina</taxon>
        <taxon>Leotiomycetes</taxon>
        <taxon>Helotiales</taxon>
        <taxon>Sclerotiniaceae</taxon>
        <taxon>Botrytis</taxon>
    </lineage>
</organism>
<evidence type="ECO:0000313" key="2">
    <source>
        <dbReference type="Proteomes" id="UP000531561"/>
    </source>
</evidence>
<comment type="caution">
    <text evidence="1">The sequence shown here is derived from an EMBL/GenBank/DDBJ whole genome shotgun (WGS) entry which is preliminary data.</text>
</comment>
<dbReference type="Proteomes" id="UP000531561">
    <property type="component" value="Unassembled WGS sequence"/>
</dbReference>
<reference evidence="1 2" key="1">
    <citation type="journal article" date="2020" name="Phytopathology">
        <title>A high-quality genome resource of Botrytis fragariae, a new and rapidly spreading fungal pathogen causing strawberry gray mold in the U.S.A.</title>
        <authorList>
            <person name="Wu Y."/>
            <person name="Saski C.A."/>
            <person name="Schnabel G."/>
            <person name="Xiao S."/>
            <person name="Hu M."/>
        </authorList>
    </citation>
    <scope>NUCLEOTIDE SEQUENCE [LARGE SCALE GENOMIC DNA]</scope>
    <source>
        <strain evidence="1 2">BVB16</strain>
    </source>
</reference>
<sequence length="95" mass="10787">MPSSNTSFHTSKLGWSQKHDVIVVGPVVSGTRLFFTPSQNRECHLRQSNYMRLIPPAGNNTFFHPSRHRNKGKHAEVRKNCKPTTASYCCADCRQ</sequence>
<proteinExistence type="predicted"/>
<dbReference type="GeneID" id="59261377"/>
<accession>A0A8H6AIW2</accession>
<dbReference type="AlphaFoldDB" id="A0A8H6AIW2"/>
<name>A0A8H6AIW2_9HELO</name>
<evidence type="ECO:0000313" key="1">
    <source>
        <dbReference type="EMBL" id="KAF5868116.1"/>
    </source>
</evidence>
<dbReference type="EMBL" id="JABFCT010000026">
    <property type="protein sequence ID" value="KAF5868116.1"/>
    <property type="molecule type" value="Genomic_DNA"/>
</dbReference>
<keyword evidence="2" id="KW-1185">Reference proteome</keyword>
<dbReference type="RefSeq" id="XP_037187065.1">
    <property type="nucleotide sequence ID" value="XM_037337685.1"/>
</dbReference>